<feature type="compositionally biased region" description="Acidic residues" evidence="1">
    <location>
        <begin position="742"/>
        <end position="768"/>
    </location>
</feature>
<protein>
    <submittedName>
        <fullName evidence="3">DUF6049 family protein</fullName>
    </submittedName>
</protein>
<feature type="transmembrane region" description="Helical" evidence="2">
    <location>
        <begin position="703"/>
        <end position="723"/>
    </location>
</feature>
<dbReference type="InterPro" id="IPR046112">
    <property type="entry name" value="DUF6049"/>
</dbReference>
<sequence>MALLTGAAVLTGLLQGVQATDSQARTASGSHTAALSLNGLDPAVPTSGGSVTVSGTVVNNSKTKITDAHIGVRIGSGGPLTTRSAMKDVLDRGDYNVYLDGSADLDGHTSHVADLGPGITTSFSLKVPVSAFALGSSGVYQLSVTIDGQTAVESYQHVLGIARTFLPWYQEGDAKPTRISYLWPLIDTPHIAPQGDTDSQQSPIFVDDKLAAELRPGGRLQEMVDLAKNLQVTWVVDPDLLASVEAMTKPYRVVAEEDASGNILRTTLGTGTTDAKNWLNSLRTAVTGAQVISLPFGDSDIASIAHHADATGASAKEGAGPLKAVDRVKTGLTLGKITTDTILGVKSDDDVAWPLNGALDPSIVSVAHNSGASRIIARSDTFPDGPVHYTPTAPRPIGGGTTAMVADASLSNAFNGNMLYAGNYQAAVQNFVAQTLLITMQAPHQQRDLLVAPQRMPSVSQAQAMADGISEVDGSPWAETVTFDDAAKSAPDPKAAHKVPSASAYPKSLRRTELSTQAFARLGGTQDELNGFVGILTIKDRVTVPFRNAMLRAMSTDWRLTPQGVPDPADPAGIGNSTSFRASIGEYLHELMGAVHVLQKTPLTLSGRSGTIPVTVKNDLGQPITGLTLKLTSDSNIRLEIKNPLQLITVDGGHSRTLKFQTKASANGKVQITARLYTANGAAYDAPQAPVQFNIKITKVTDLVMLIIAAGLLLLVLAGVRIYRQRKRQAAADERNGGSGGDDGEDGSDGDDPDSPDDGDAEDAEAEQAGDPAADTARRSPEPSSTSEKVDG</sequence>
<name>A0ABV8HQD3_9ACTN</name>
<dbReference type="EMBL" id="JBHSBB010000014">
    <property type="protein sequence ID" value="MFC4034145.1"/>
    <property type="molecule type" value="Genomic_DNA"/>
</dbReference>
<evidence type="ECO:0000313" key="3">
    <source>
        <dbReference type="EMBL" id="MFC4034145.1"/>
    </source>
</evidence>
<evidence type="ECO:0000256" key="2">
    <source>
        <dbReference type="SAM" id="Phobius"/>
    </source>
</evidence>
<keyword evidence="2" id="KW-0812">Transmembrane</keyword>
<dbReference type="Proteomes" id="UP001595765">
    <property type="component" value="Unassembled WGS sequence"/>
</dbReference>
<proteinExistence type="predicted"/>
<reference evidence="4" key="1">
    <citation type="journal article" date="2019" name="Int. J. Syst. Evol. Microbiol.">
        <title>The Global Catalogue of Microorganisms (GCM) 10K type strain sequencing project: providing services to taxonomists for standard genome sequencing and annotation.</title>
        <authorList>
            <consortium name="The Broad Institute Genomics Platform"/>
            <consortium name="The Broad Institute Genome Sequencing Center for Infectious Disease"/>
            <person name="Wu L."/>
            <person name="Ma J."/>
        </authorList>
    </citation>
    <scope>NUCLEOTIDE SEQUENCE [LARGE SCALE GENOMIC DNA]</scope>
    <source>
        <strain evidence="4">CGMCC 4.7237</strain>
    </source>
</reference>
<dbReference type="InterPro" id="IPR013783">
    <property type="entry name" value="Ig-like_fold"/>
</dbReference>
<gene>
    <name evidence="3" type="ORF">ACFO3J_22090</name>
</gene>
<evidence type="ECO:0000256" key="1">
    <source>
        <dbReference type="SAM" id="MobiDB-lite"/>
    </source>
</evidence>
<feature type="region of interest" description="Disordered" evidence="1">
    <location>
        <begin position="728"/>
        <end position="792"/>
    </location>
</feature>
<organism evidence="3 4">
    <name type="scientific">Streptomyces polygonati</name>
    <dbReference type="NCBI Taxonomy" id="1617087"/>
    <lineage>
        <taxon>Bacteria</taxon>
        <taxon>Bacillati</taxon>
        <taxon>Actinomycetota</taxon>
        <taxon>Actinomycetes</taxon>
        <taxon>Kitasatosporales</taxon>
        <taxon>Streptomycetaceae</taxon>
        <taxon>Streptomyces</taxon>
    </lineage>
</organism>
<keyword evidence="2" id="KW-0472">Membrane</keyword>
<dbReference type="Pfam" id="PF19516">
    <property type="entry name" value="DUF6049"/>
    <property type="match status" value="1"/>
</dbReference>
<dbReference type="RefSeq" id="WP_386431782.1">
    <property type="nucleotide sequence ID" value="NZ_JBHSBB010000014.1"/>
</dbReference>
<evidence type="ECO:0000313" key="4">
    <source>
        <dbReference type="Proteomes" id="UP001595765"/>
    </source>
</evidence>
<dbReference type="Gene3D" id="2.60.40.10">
    <property type="entry name" value="Immunoglobulins"/>
    <property type="match status" value="1"/>
</dbReference>
<keyword evidence="4" id="KW-1185">Reference proteome</keyword>
<keyword evidence="2" id="KW-1133">Transmembrane helix</keyword>
<accession>A0ABV8HQD3</accession>
<feature type="compositionally biased region" description="Polar residues" evidence="1">
    <location>
        <begin position="782"/>
        <end position="792"/>
    </location>
</feature>
<comment type="caution">
    <text evidence="3">The sequence shown here is derived from an EMBL/GenBank/DDBJ whole genome shotgun (WGS) entry which is preliminary data.</text>
</comment>